<gene>
    <name evidence="2" type="ORF">SAMN05518846_11461</name>
</gene>
<evidence type="ECO:0000256" key="1">
    <source>
        <dbReference type="SAM" id="Phobius"/>
    </source>
</evidence>
<dbReference type="STRING" id="1884381.SAMN05518846_11461"/>
<feature type="transmembrane region" description="Helical" evidence="1">
    <location>
        <begin position="372"/>
        <end position="398"/>
    </location>
</feature>
<dbReference type="Proteomes" id="UP000198915">
    <property type="component" value="Unassembled WGS sequence"/>
</dbReference>
<feature type="transmembrane region" description="Helical" evidence="1">
    <location>
        <begin position="186"/>
        <end position="205"/>
    </location>
</feature>
<reference evidence="3" key="1">
    <citation type="submission" date="2016-10" db="EMBL/GenBank/DDBJ databases">
        <authorList>
            <person name="Varghese N."/>
            <person name="Submissions S."/>
        </authorList>
    </citation>
    <scope>NUCLEOTIDE SEQUENCE [LARGE SCALE GENOMIC DNA]</scope>
    <source>
        <strain evidence="3">OK042</strain>
    </source>
</reference>
<keyword evidence="1" id="KW-0472">Membrane</keyword>
<feature type="transmembrane region" description="Helical" evidence="1">
    <location>
        <begin position="493"/>
        <end position="514"/>
    </location>
</feature>
<proteinExistence type="predicted"/>
<evidence type="ECO:0000313" key="2">
    <source>
        <dbReference type="EMBL" id="SFK49136.1"/>
    </source>
</evidence>
<dbReference type="EMBL" id="FORT01000014">
    <property type="protein sequence ID" value="SFK49136.1"/>
    <property type="molecule type" value="Genomic_DNA"/>
</dbReference>
<feature type="transmembrane region" description="Helical" evidence="1">
    <location>
        <begin position="451"/>
        <end position="473"/>
    </location>
</feature>
<feature type="transmembrane region" description="Helical" evidence="1">
    <location>
        <begin position="256"/>
        <end position="277"/>
    </location>
</feature>
<sequence>MNKVLLLTKIMLKNAGSSLGSRKGSGWKTLLILLAIGVGLIPLMAALVVFVAGMYDGLAQIGQEGALLGLGIAGTSLAIFLLGIVYVLSVFYFSQDVEHFLPMPIAPGEILGAKFLVALLYEYLTALTMIAPIFITYGVKSGGGFLYYLFALLVFVALPVIPLTLAILLVMVFMRYTNIGKYKDRFRLLGGLIAIAGGLGFQAFVQRQTSGTDSSVEQFQQMIAAGEQGLLGIVTKLFPASKLGALAILESSAWSGFANLLGFFAIAVAGLLLFLWVGNRLYFSGVMGISESRAKRKRIDEASFQKGIRPRQMWLAYADKEWKVLWRTPAFFMNCALSSIFFPLFGLVPLLSRQDSAELLASLSGWLQGGHLGGISLAFAFSAFVVMASTNSTSITAITREGQGIFLSKTLPIPAGQLLVAKLIPGTLLSVISMALLVAEAAWFIQLPSLYIILSVVVGIPGILFVNLLGLILDMQMPKLEWGSEQEAVKQNLNPLFSMLIGMVTAALCIVIAFSLEASLLQMGVGLFVLFVLADLFLFRLLLRKGPSWLEKMEG</sequence>
<feature type="transmembrane region" description="Helical" evidence="1">
    <location>
        <begin position="67"/>
        <end position="94"/>
    </location>
</feature>
<feature type="transmembrane region" description="Helical" evidence="1">
    <location>
        <begin position="330"/>
        <end position="352"/>
    </location>
</feature>
<dbReference type="AlphaFoldDB" id="A0A1I3ZZU4"/>
<keyword evidence="1" id="KW-1133">Transmembrane helix</keyword>
<feature type="transmembrane region" description="Helical" evidence="1">
    <location>
        <begin position="419"/>
        <end position="445"/>
    </location>
</feature>
<feature type="transmembrane region" description="Helical" evidence="1">
    <location>
        <begin position="520"/>
        <end position="543"/>
    </location>
</feature>
<dbReference type="InterPro" id="IPR031599">
    <property type="entry name" value="ABC_tran_2"/>
</dbReference>
<feature type="transmembrane region" description="Helical" evidence="1">
    <location>
        <begin position="145"/>
        <end position="174"/>
    </location>
</feature>
<dbReference type="RefSeq" id="WP_092273220.1">
    <property type="nucleotide sequence ID" value="NZ_FORT01000014.1"/>
</dbReference>
<name>A0A1I3ZZU4_9BACL</name>
<keyword evidence="1" id="KW-0812">Transmembrane</keyword>
<feature type="transmembrane region" description="Helical" evidence="1">
    <location>
        <begin position="30"/>
        <end position="55"/>
    </location>
</feature>
<dbReference type="Pfam" id="PF16949">
    <property type="entry name" value="ABC_tran_2"/>
    <property type="match status" value="1"/>
</dbReference>
<organism evidence="2 3">
    <name type="scientific">Brevibacillus centrosporus</name>
    <dbReference type="NCBI Taxonomy" id="54910"/>
    <lineage>
        <taxon>Bacteria</taxon>
        <taxon>Bacillati</taxon>
        <taxon>Bacillota</taxon>
        <taxon>Bacilli</taxon>
        <taxon>Bacillales</taxon>
        <taxon>Paenibacillaceae</taxon>
        <taxon>Brevibacillus</taxon>
    </lineage>
</organism>
<protein>
    <submittedName>
        <fullName evidence="2">ABC-2 type transport system permease protein</fullName>
    </submittedName>
</protein>
<evidence type="ECO:0000313" key="3">
    <source>
        <dbReference type="Proteomes" id="UP000198915"/>
    </source>
</evidence>
<accession>A0A1I3ZZU4</accession>
<feature type="transmembrane region" description="Helical" evidence="1">
    <location>
        <begin position="115"/>
        <end position="139"/>
    </location>
</feature>
<keyword evidence="3" id="KW-1185">Reference proteome</keyword>